<dbReference type="AlphaFoldDB" id="H6MRB7"/>
<dbReference type="RefSeq" id="WP_014358304.1">
    <property type="nucleotide sequence ID" value="NC_016906.1"/>
</dbReference>
<accession>H6MRB7</accession>
<dbReference type="GeneID" id="90157295"/>
<dbReference type="EMBL" id="CP003119">
    <property type="protein sequence ID" value="AFA71262.1"/>
    <property type="molecule type" value="Genomic_DNA"/>
</dbReference>
<protein>
    <submittedName>
        <fullName evidence="1">Uncharacterized protein</fullName>
    </submittedName>
</protein>
<name>H6MRB7_GORPV</name>
<organism evidence="1 2">
    <name type="scientific">Gordonia polyisoprenivorans (strain DSM 44266 / VH2)</name>
    <dbReference type="NCBI Taxonomy" id="1112204"/>
    <lineage>
        <taxon>Bacteria</taxon>
        <taxon>Bacillati</taxon>
        <taxon>Actinomycetota</taxon>
        <taxon>Actinomycetes</taxon>
        <taxon>Mycobacteriales</taxon>
        <taxon>Gordoniaceae</taxon>
        <taxon>Gordonia</taxon>
    </lineage>
</organism>
<dbReference type="Proteomes" id="UP000009154">
    <property type="component" value="Chromosome"/>
</dbReference>
<dbReference type="KEGG" id="gpo:GPOL_c01890"/>
<evidence type="ECO:0000313" key="1">
    <source>
        <dbReference type="EMBL" id="AFA71262.1"/>
    </source>
</evidence>
<dbReference type="HOGENOM" id="CLU_1509571_0_0_11"/>
<proteinExistence type="predicted"/>
<reference evidence="1 2" key="1">
    <citation type="journal article" date="2012" name="Appl. Environ. Microbiol.">
        <title>Involvement of two latex-clearing proteins during rubber degradation and insights into the subsequent degradation pathway revealed by the genome sequence of Gordonia polyisoprenivorans strain VH2.</title>
        <authorList>
            <person name="Hiessl S."/>
            <person name="Schuldes J."/>
            <person name="Thurmer A."/>
            <person name="Halbsguth T."/>
            <person name="Broker D."/>
            <person name="Angelov A."/>
            <person name="Liebl W."/>
            <person name="Daniel R."/>
            <person name="Steinbuchel A."/>
        </authorList>
    </citation>
    <scope>NUCLEOTIDE SEQUENCE [LARGE SCALE GENOMIC DNA]</scope>
    <source>
        <strain evidence="2">DSM 44266 / VH2</strain>
    </source>
</reference>
<keyword evidence="2" id="KW-1185">Reference proteome</keyword>
<evidence type="ECO:0000313" key="2">
    <source>
        <dbReference type="Proteomes" id="UP000009154"/>
    </source>
</evidence>
<gene>
    <name evidence="1" type="ordered locus">GPOL_c01890</name>
</gene>
<dbReference type="eggNOG" id="ENOG5030GZA">
    <property type="taxonomic scope" value="Bacteria"/>
</dbReference>
<sequence>MSDNMVVYTSLDADEAEAEAARRVDAIIDWLLDIEIIAPAEKPDSFLGQYREGLRFAHAFDPAWIPPEFVAGGAAWLFGVEVNKGWQISCNMDGFEGPPCPRCGTQLPDSEIGDLMVEWLESQTEPRVTCANCAHADLLGNWPHVFAGYGNYGSVSFINAFPLTEEFDREILSRLGGRPRILYVRI</sequence>